<proteinExistence type="predicted"/>
<feature type="transmembrane region" description="Helical" evidence="1">
    <location>
        <begin position="21"/>
        <end position="42"/>
    </location>
</feature>
<gene>
    <name evidence="2" type="ORF">FD14_GL002729</name>
</gene>
<feature type="transmembrane region" description="Helical" evidence="1">
    <location>
        <begin position="105"/>
        <end position="123"/>
    </location>
</feature>
<feature type="transmembrane region" description="Helical" evidence="1">
    <location>
        <begin position="48"/>
        <end position="71"/>
    </location>
</feature>
<sequence length="124" mass="13909">MQLTQRRFKTLMQTKLVVQGTVLVVLMIGILAAMAGSLGWQFQPKFQLISWPFVIFLVGLALVQAISVAIINGWQRRLLRHDATLATQLKAMRQRPIRIMGQSPLTLGFGLVVALMILSYFLLS</sequence>
<comment type="caution">
    <text evidence="2">The sequence shown here is derived from an EMBL/GenBank/DDBJ whole genome shotgun (WGS) entry which is preliminary data.</text>
</comment>
<keyword evidence="3" id="KW-1185">Reference proteome</keyword>
<evidence type="ECO:0000313" key="3">
    <source>
        <dbReference type="Proteomes" id="UP000051442"/>
    </source>
</evidence>
<keyword evidence="1" id="KW-0812">Transmembrane</keyword>
<evidence type="ECO:0000256" key="1">
    <source>
        <dbReference type="SAM" id="Phobius"/>
    </source>
</evidence>
<dbReference type="AlphaFoldDB" id="A0A0R2EL68"/>
<dbReference type="RefSeq" id="WP_054736051.1">
    <property type="nucleotide sequence ID" value="NZ_AYZM01000176.1"/>
</dbReference>
<organism evidence="2 3">
    <name type="scientific">Secundilactobacillus similis DSM 23365 = JCM 2765</name>
    <dbReference type="NCBI Taxonomy" id="1423804"/>
    <lineage>
        <taxon>Bacteria</taxon>
        <taxon>Bacillati</taxon>
        <taxon>Bacillota</taxon>
        <taxon>Bacilli</taxon>
        <taxon>Lactobacillales</taxon>
        <taxon>Lactobacillaceae</taxon>
        <taxon>Secundilactobacillus</taxon>
    </lineage>
</organism>
<dbReference type="PATRIC" id="fig|1423804.4.peg.2943"/>
<dbReference type="EMBL" id="AYZM01000176">
    <property type="protein sequence ID" value="KRN16403.1"/>
    <property type="molecule type" value="Genomic_DNA"/>
</dbReference>
<protein>
    <recommendedName>
        <fullName evidence="4">DUF3899 domain-containing protein</fullName>
    </recommendedName>
</protein>
<keyword evidence="1" id="KW-1133">Transmembrane helix</keyword>
<accession>A0A0R2EL68</accession>
<dbReference type="Proteomes" id="UP000051442">
    <property type="component" value="Unassembled WGS sequence"/>
</dbReference>
<name>A0A0R2EL68_9LACO</name>
<reference evidence="2 3" key="1">
    <citation type="journal article" date="2015" name="Genome Announc.">
        <title>Expanding the biotechnology potential of lactobacilli through comparative genomics of 213 strains and associated genera.</title>
        <authorList>
            <person name="Sun Z."/>
            <person name="Harris H.M."/>
            <person name="McCann A."/>
            <person name="Guo C."/>
            <person name="Argimon S."/>
            <person name="Zhang W."/>
            <person name="Yang X."/>
            <person name="Jeffery I.B."/>
            <person name="Cooney J.C."/>
            <person name="Kagawa T.F."/>
            <person name="Liu W."/>
            <person name="Song Y."/>
            <person name="Salvetti E."/>
            <person name="Wrobel A."/>
            <person name="Rasinkangas P."/>
            <person name="Parkhill J."/>
            <person name="Rea M.C."/>
            <person name="O'Sullivan O."/>
            <person name="Ritari J."/>
            <person name="Douillard F.P."/>
            <person name="Paul Ross R."/>
            <person name="Yang R."/>
            <person name="Briner A.E."/>
            <person name="Felis G.E."/>
            <person name="de Vos W.M."/>
            <person name="Barrangou R."/>
            <person name="Klaenhammer T.R."/>
            <person name="Caufield P.W."/>
            <person name="Cui Y."/>
            <person name="Zhang H."/>
            <person name="O'Toole P.W."/>
        </authorList>
    </citation>
    <scope>NUCLEOTIDE SEQUENCE [LARGE SCALE GENOMIC DNA]</scope>
    <source>
        <strain evidence="2 3">DSM 23365</strain>
    </source>
</reference>
<evidence type="ECO:0008006" key="4">
    <source>
        <dbReference type="Google" id="ProtNLM"/>
    </source>
</evidence>
<evidence type="ECO:0000313" key="2">
    <source>
        <dbReference type="EMBL" id="KRN16403.1"/>
    </source>
</evidence>
<keyword evidence="1" id="KW-0472">Membrane</keyword>